<name>A0A0E0FEA8_9ORYZ</name>
<dbReference type="AlphaFoldDB" id="A0A0E0FEA8"/>
<keyword evidence="4" id="KW-1185">Reference proteome</keyword>
<feature type="chain" id="PRO_5002359257" description="DUF834 domain-containing protein" evidence="2">
    <location>
        <begin position="18"/>
        <end position="221"/>
    </location>
</feature>
<proteinExistence type="predicted"/>
<feature type="signal peptide" evidence="2">
    <location>
        <begin position="1"/>
        <end position="17"/>
    </location>
</feature>
<evidence type="ECO:0000256" key="1">
    <source>
        <dbReference type="SAM" id="MobiDB-lite"/>
    </source>
</evidence>
<dbReference type="EnsemblPlants" id="OMERI12G13700.1">
    <property type="protein sequence ID" value="OMERI12G13700.1"/>
    <property type="gene ID" value="OMERI12G13700"/>
</dbReference>
<feature type="compositionally biased region" description="Basic residues" evidence="1">
    <location>
        <begin position="50"/>
        <end position="61"/>
    </location>
</feature>
<dbReference type="Gramene" id="OMERI12G13700.1">
    <property type="protein sequence ID" value="OMERI12G13700.1"/>
    <property type="gene ID" value="OMERI12G13700"/>
</dbReference>
<reference evidence="3" key="2">
    <citation type="submission" date="2018-05" db="EMBL/GenBank/DDBJ databases">
        <title>OmerRS3 (Oryza meridionalis Reference Sequence Version 3).</title>
        <authorList>
            <person name="Zhang J."/>
            <person name="Kudrna D."/>
            <person name="Lee S."/>
            <person name="Talag J."/>
            <person name="Welchert J."/>
            <person name="Wing R.A."/>
        </authorList>
    </citation>
    <scope>NUCLEOTIDE SEQUENCE [LARGE SCALE GENOMIC DNA]</scope>
    <source>
        <strain evidence="3">cv. OR44</strain>
    </source>
</reference>
<evidence type="ECO:0000256" key="2">
    <source>
        <dbReference type="SAM" id="SignalP"/>
    </source>
</evidence>
<feature type="region of interest" description="Disordered" evidence="1">
    <location>
        <begin position="110"/>
        <end position="131"/>
    </location>
</feature>
<evidence type="ECO:0008006" key="5">
    <source>
        <dbReference type="Google" id="ProtNLM"/>
    </source>
</evidence>
<reference evidence="3" key="1">
    <citation type="submission" date="2015-04" db="UniProtKB">
        <authorList>
            <consortium name="EnsemblPlants"/>
        </authorList>
    </citation>
    <scope>IDENTIFICATION</scope>
</reference>
<feature type="compositionally biased region" description="Gly residues" evidence="1">
    <location>
        <begin position="115"/>
        <end position="131"/>
    </location>
</feature>
<evidence type="ECO:0000313" key="4">
    <source>
        <dbReference type="Proteomes" id="UP000008021"/>
    </source>
</evidence>
<keyword evidence="2" id="KW-0732">Signal</keyword>
<feature type="region of interest" description="Disordered" evidence="1">
    <location>
        <begin position="33"/>
        <end position="61"/>
    </location>
</feature>
<dbReference type="Proteomes" id="UP000008021">
    <property type="component" value="Chromosome 12"/>
</dbReference>
<accession>A0A0E0FEA8</accession>
<dbReference type="HOGENOM" id="CLU_1252361_0_0_1"/>
<protein>
    <recommendedName>
        <fullName evidence="5">DUF834 domain-containing protein</fullName>
    </recommendedName>
</protein>
<sequence>MLMLMMLMAMASNGHEGFTHVEEGQGKKTINLEAATGGEAEGGRSDVARRGWRRRRGRRRRQRVEPATTLLLLMPVGSAAATLWRRWRRHRATLPPLPPSHAALGEEAVGAGRADQGGEGAAAGKGRGGQSGGRHRLCRRWWVGLPHRVGAEIAWRRRRLRGWLNPATIDDADDGGNRTRLETAVVVAGQSTAAMGGMQTEGGSSGASLLHVVVDAGPAAS</sequence>
<evidence type="ECO:0000313" key="3">
    <source>
        <dbReference type="EnsemblPlants" id="OMERI12G13700.1"/>
    </source>
</evidence>
<organism evidence="3">
    <name type="scientific">Oryza meridionalis</name>
    <dbReference type="NCBI Taxonomy" id="40149"/>
    <lineage>
        <taxon>Eukaryota</taxon>
        <taxon>Viridiplantae</taxon>
        <taxon>Streptophyta</taxon>
        <taxon>Embryophyta</taxon>
        <taxon>Tracheophyta</taxon>
        <taxon>Spermatophyta</taxon>
        <taxon>Magnoliopsida</taxon>
        <taxon>Liliopsida</taxon>
        <taxon>Poales</taxon>
        <taxon>Poaceae</taxon>
        <taxon>BOP clade</taxon>
        <taxon>Oryzoideae</taxon>
        <taxon>Oryzeae</taxon>
        <taxon>Oryzinae</taxon>
        <taxon>Oryza</taxon>
    </lineage>
</organism>